<accession>A0A9Q3D007</accession>
<feature type="compositionally biased region" description="Low complexity" evidence="8">
    <location>
        <begin position="19"/>
        <end position="43"/>
    </location>
</feature>
<comment type="similarity">
    <text evidence="3">Belongs to the RSA3 family.</text>
</comment>
<evidence type="ECO:0000256" key="6">
    <source>
        <dbReference type="ARBA" id="ARBA00023242"/>
    </source>
</evidence>
<feature type="domain" description="Ribosome-assembly protein 3 C-terminal" evidence="9">
    <location>
        <begin position="182"/>
        <end position="226"/>
    </location>
</feature>
<keyword evidence="7" id="KW-0687">Ribonucleoprotein</keyword>
<comment type="function">
    <text evidence="1">Required for efficient biogenesis of the 60S ribosomal subunit.</text>
</comment>
<name>A0A9Q3D007_9BASI</name>
<dbReference type="Pfam" id="PF14615">
    <property type="entry name" value="Rsa3"/>
    <property type="match status" value="1"/>
</dbReference>
<evidence type="ECO:0000256" key="2">
    <source>
        <dbReference type="ARBA" id="ARBA00004604"/>
    </source>
</evidence>
<organism evidence="10 11">
    <name type="scientific">Austropuccinia psidii MF-1</name>
    <dbReference type="NCBI Taxonomy" id="1389203"/>
    <lineage>
        <taxon>Eukaryota</taxon>
        <taxon>Fungi</taxon>
        <taxon>Dikarya</taxon>
        <taxon>Basidiomycota</taxon>
        <taxon>Pucciniomycotina</taxon>
        <taxon>Pucciniomycetes</taxon>
        <taxon>Pucciniales</taxon>
        <taxon>Sphaerophragmiaceae</taxon>
        <taxon>Austropuccinia</taxon>
    </lineage>
</organism>
<feature type="region of interest" description="Disordered" evidence="8">
    <location>
        <begin position="1"/>
        <end position="149"/>
    </location>
</feature>
<evidence type="ECO:0000313" key="10">
    <source>
        <dbReference type="EMBL" id="MBW0491878.1"/>
    </source>
</evidence>
<comment type="caution">
    <text evidence="10">The sequence shown here is derived from an EMBL/GenBank/DDBJ whole genome shotgun (WGS) entry which is preliminary data.</text>
</comment>
<evidence type="ECO:0000256" key="4">
    <source>
        <dbReference type="ARBA" id="ARBA00015339"/>
    </source>
</evidence>
<protein>
    <recommendedName>
        <fullName evidence="4">Ribosome assembly protein 3</fullName>
    </recommendedName>
</protein>
<gene>
    <name evidence="10" type="ORF">O181_031593</name>
</gene>
<dbReference type="GO" id="GO:0005730">
    <property type="term" value="C:nucleolus"/>
    <property type="evidence" value="ECO:0007669"/>
    <property type="project" value="UniProtKB-SubCell"/>
</dbReference>
<feature type="compositionally biased region" description="Basic residues" evidence="8">
    <location>
        <begin position="1"/>
        <end position="15"/>
    </location>
</feature>
<dbReference type="PANTHER" id="PTHR28127">
    <property type="entry name" value="RIBOSOME ASSEMBLY PROTEIN 3"/>
    <property type="match status" value="1"/>
</dbReference>
<keyword evidence="11" id="KW-1185">Reference proteome</keyword>
<dbReference type="EMBL" id="AVOT02011304">
    <property type="protein sequence ID" value="MBW0491878.1"/>
    <property type="molecule type" value="Genomic_DNA"/>
</dbReference>
<feature type="compositionally biased region" description="Low complexity" evidence="8">
    <location>
        <begin position="59"/>
        <end position="82"/>
    </location>
</feature>
<dbReference type="OrthoDB" id="2504927at2759"/>
<keyword evidence="6" id="KW-0539">Nucleus</keyword>
<evidence type="ECO:0000313" key="11">
    <source>
        <dbReference type="Proteomes" id="UP000765509"/>
    </source>
</evidence>
<evidence type="ECO:0000256" key="8">
    <source>
        <dbReference type="SAM" id="MobiDB-lite"/>
    </source>
</evidence>
<evidence type="ECO:0000259" key="9">
    <source>
        <dbReference type="Pfam" id="PF14615"/>
    </source>
</evidence>
<evidence type="ECO:0000256" key="5">
    <source>
        <dbReference type="ARBA" id="ARBA00022517"/>
    </source>
</evidence>
<dbReference type="GO" id="GO:0000027">
    <property type="term" value="P:ribosomal large subunit assembly"/>
    <property type="evidence" value="ECO:0007669"/>
    <property type="project" value="TreeGrafter"/>
</dbReference>
<feature type="compositionally biased region" description="Pro residues" evidence="8">
    <location>
        <begin position="120"/>
        <end position="129"/>
    </location>
</feature>
<proteinExistence type="inferred from homology"/>
<sequence length="278" mass="30011">MAINRNRKRKRKRQPRQISISSSDSDSDSGSSSSSSSSSSSNSVKDNLIDSTNHSVIQSSSSSSSDSDSPSSSTSSSSSNSSIRPTAKRGRLAKKRQNKQILPKQASSAPASPKLALSPSPIPDSPQAPLPQSYFDPQLTLPDLDSPPSFALPSHLNVRPPPRHLHVLQSATDKLETEEARFRSWYMTTVVDRFSNELDELRTAPKNSQSQFDLLVAALASGADLFEDSPSPGNLPKPTCNNSDKQLVLDALDLLDSTSKKTNEDLSDDVDMVTADEL</sequence>
<evidence type="ECO:0000256" key="3">
    <source>
        <dbReference type="ARBA" id="ARBA00006256"/>
    </source>
</evidence>
<reference evidence="10" key="1">
    <citation type="submission" date="2021-03" db="EMBL/GenBank/DDBJ databases">
        <title>Draft genome sequence of rust myrtle Austropuccinia psidii MF-1, a brazilian biotype.</title>
        <authorList>
            <person name="Quecine M.C."/>
            <person name="Pachon D.M.R."/>
            <person name="Bonatelli M.L."/>
            <person name="Correr F.H."/>
            <person name="Franceschini L.M."/>
            <person name="Leite T.F."/>
            <person name="Margarido G.R.A."/>
            <person name="Almeida C.A."/>
            <person name="Ferrarezi J.A."/>
            <person name="Labate C.A."/>
        </authorList>
    </citation>
    <scope>NUCLEOTIDE SEQUENCE</scope>
    <source>
        <strain evidence="10">MF-1</strain>
    </source>
</reference>
<feature type="compositionally biased region" description="Basic residues" evidence="8">
    <location>
        <begin position="86"/>
        <end position="98"/>
    </location>
</feature>
<dbReference type="Proteomes" id="UP000765509">
    <property type="component" value="Unassembled WGS sequence"/>
</dbReference>
<dbReference type="InterPro" id="IPR028217">
    <property type="entry name" value="Rsa3_C"/>
</dbReference>
<evidence type="ECO:0000256" key="1">
    <source>
        <dbReference type="ARBA" id="ARBA00003035"/>
    </source>
</evidence>
<keyword evidence="5" id="KW-0690">Ribosome biogenesis</keyword>
<dbReference type="InterPro" id="IPR051898">
    <property type="entry name" value="Ribosome_Assembly_3"/>
</dbReference>
<feature type="compositionally biased region" description="Low complexity" evidence="8">
    <location>
        <begin position="102"/>
        <end position="119"/>
    </location>
</feature>
<dbReference type="PANTHER" id="PTHR28127:SF1">
    <property type="entry name" value="RIBOSOME ASSEMBLY PROTEIN 3"/>
    <property type="match status" value="1"/>
</dbReference>
<dbReference type="AlphaFoldDB" id="A0A9Q3D007"/>
<feature type="compositionally biased region" description="Polar residues" evidence="8">
    <location>
        <begin position="49"/>
        <end position="58"/>
    </location>
</feature>
<evidence type="ECO:0000256" key="7">
    <source>
        <dbReference type="ARBA" id="ARBA00023274"/>
    </source>
</evidence>
<dbReference type="GO" id="GO:0030687">
    <property type="term" value="C:preribosome, large subunit precursor"/>
    <property type="evidence" value="ECO:0007669"/>
    <property type="project" value="TreeGrafter"/>
</dbReference>
<comment type="subcellular location">
    <subcellularLocation>
        <location evidence="2">Nucleus</location>
        <location evidence="2">Nucleolus</location>
    </subcellularLocation>
</comment>